<dbReference type="AlphaFoldDB" id="A0A512LA46"/>
<evidence type="ECO:0000256" key="3">
    <source>
        <dbReference type="ARBA" id="ARBA00022475"/>
    </source>
</evidence>
<dbReference type="GO" id="GO:0044874">
    <property type="term" value="P:lipoprotein localization to outer membrane"/>
    <property type="evidence" value="ECO:0007669"/>
    <property type="project" value="TreeGrafter"/>
</dbReference>
<sequence>MWKLALRNVLRHKARTGMTLLAIIAGVVGLILSGGFVHDIFTQLGEALIHSQSGHVQLSRTGYFEHGARSPEKYLITEPEPIRKEIAAMAGVDDVMGRVYFAGLLNNGRSDLPIVGEGVEASREARLGSGMVISAGRRLEDKDEHGMMVGYGVAHALKLKPGDWATLVMNTADGALNSLDFQVVGVFQTFSRDYDARAVRIPLAAAQDLLATHGVNTLVISLKQTRETESMATALKKYIGPGLEVKTWLELNDFYAKTVKMYDVQFGVLRLIILLMVLLSVVNSVNMSVYERVGEFGTMMALGNRSRKVFALIIAENTIIGLAGATAGVVLGIVLALIISAIGIPMPPPPNANLSYIAHIRVVPAVVAGAFAVGLIATIVAALLPAARVHRIPVVDALRQNV</sequence>
<evidence type="ECO:0000256" key="7">
    <source>
        <dbReference type="SAM" id="Phobius"/>
    </source>
</evidence>
<evidence type="ECO:0000256" key="1">
    <source>
        <dbReference type="ARBA" id="ARBA00004651"/>
    </source>
</evidence>
<evidence type="ECO:0000313" key="11">
    <source>
        <dbReference type="Proteomes" id="UP000321337"/>
    </source>
</evidence>
<dbReference type="RefSeq" id="WP_147074259.1">
    <property type="nucleotide sequence ID" value="NZ_AP021884.1"/>
</dbReference>
<dbReference type="InterPro" id="IPR051447">
    <property type="entry name" value="Lipoprotein-release_system"/>
</dbReference>
<feature type="transmembrane region" description="Helical" evidence="7">
    <location>
        <begin position="309"/>
        <end position="342"/>
    </location>
</feature>
<dbReference type="OrthoDB" id="9770036at2"/>
<feature type="transmembrane region" description="Helical" evidence="7">
    <location>
        <begin position="362"/>
        <end position="384"/>
    </location>
</feature>
<gene>
    <name evidence="10" type="ORF">TPL01_24940</name>
</gene>
<keyword evidence="5 7" id="KW-1133">Transmembrane helix</keyword>
<keyword evidence="3" id="KW-1003">Cell membrane</keyword>
<dbReference type="EMBL" id="BKAD01000028">
    <property type="protein sequence ID" value="GEP31356.1"/>
    <property type="molecule type" value="Genomic_DNA"/>
</dbReference>
<evidence type="ECO:0000259" key="8">
    <source>
        <dbReference type="Pfam" id="PF02687"/>
    </source>
</evidence>
<dbReference type="PANTHER" id="PTHR30489">
    <property type="entry name" value="LIPOPROTEIN-RELEASING SYSTEM TRANSMEMBRANE PROTEIN LOLE"/>
    <property type="match status" value="1"/>
</dbReference>
<dbReference type="Pfam" id="PF02687">
    <property type="entry name" value="FtsX"/>
    <property type="match status" value="1"/>
</dbReference>
<keyword evidence="4 7" id="KW-0812">Transmembrane</keyword>
<dbReference type="InterPro" id="IPR025857">
    <property type="entry name" value="MacB_PCD"/>
</dbReference>
<reference evidence="10 11" key="1">
    <citation type="submission" date="2019-07" db="EMBL/GenBank/DDBJ databases">
        <title>Whole genome shotgun sequence of Thiobacillus plumbophilus NBRC 107929.</title>
        <authorList>
            <person name="Hosoyama A."/>
            <person name="Uohara A."/>
            <person name="Ohji S."/>
            <person name="Ichikawa N."/>
        </authorList>
    </citation>
    <scope>NUCLEOTIDE SEQUENCE [LARGE SCALE GENOMIC DNA]</scope>
    <source>
        <strain evidence="10 11">NBRC 107929</strain>
    </source>
</reference>
<dbReference type="InterPro" id="IPR003838">
    <property type="entry name" value="ABC3_permease_C"/>
</dbReference>
<accession>A0A512LA46</accession>
<comment type="caution">
    <text evidence="10">The sequence shown here is derived from an EMBL/GenBank/DDBJ whole genome shotgun (WGS) entry which is preliminary data.</text>
</comment>
<evidence type="ECO:0000256" key="6">
    <source>
        <dbReference type="ARBA" id="ARBA00023136"/>
    </source>
</evidence>
<feature type="transmembrane region" description="Helical" evidence="7">
    <location>
        <begin position="267"/>
        <end position="289"/>
    </location>
</feature>
<evidence type="ECO:0000313" key="10">
    <source>
        <dbReference type="EMBL" id="GEP31356.1"/>
    </source>
</evidence>
<evidence type="ECO:0000256" key="4">
    <source>
        <dbReference type="ARBA" id="ARBA00022692"/>
    </source>
</evidence>
<evidence type="ECO:0000256" key="2">
    <source>
        <dbReference type="ARBA" id="ARBA00005236"/>
    </source>
</evidence>
<proteinExistence type="inferred from homology"/>
<dbReference type="GO" id="GO:0098797">
    <property type="term" value="C:plasma membrane protein complex"/>
    <property type="evidence" value="ECO:0007669"/>
    <property type="project" value="TreeGrafter"/>
</dbReference>
<dbReference type="PANTHER" id="PTHR30489:SF0">
    <property type="entry name" value="LIPOPROTEIN-RELEASING SYSTEM TRANSMEMBRANE PROTEIN LOLE"/>
    <property type="match status" value="1"/>
</dbReference>
<feature type="domain" description="MacB-like periplasmic core" evidence="9">
    <location>
        <begin position="16"/>
        <end position="237"/>
    </location>
</feature>
<comment type="similarity">
    <text evidence="2">Belongs to the ABC-4 integral membrane protein family. LolC/E subfamily.</text>
</comment>
<name>A0A512LA46_9PROT</name>
<keyword evidence="11" id="KW-1185">Reference proteome</keyword>
<dbReference type="Pfam" id="PF12704">
    <property type="entry name" value="MacB_PCD"/>
    <property type="match status" value="1"/>
</dbReference>
<evidence type="ECO:0000256" key="5">
    <source>
        <dbReference type="ARBA" id="ARBA00022989"/>
    </source>
</evidence>
<feature type="transmembrane region" description="Helical" evidence="7">
    <location>
        <begin position="20"/>
        <end position="41"/>
    </location>
</feature>
<comment type="subcellular location">
    <subcellularLocation>
        <location evidence="1">Cell membrane</location>
        <topology evidence="1">Multi-pass membrane protein</topology>
    </subcellularLocation>
</comment>
<protein>
    <submittedName>
        <fullName evidence="10">Permease</fullName>
    </submittedName>
</protein>
<feature type="domain" description="ABC3 transporter permease C-terminal" evidence="8">
    <location>
        <begin position="271"/>
        <end position="393"/>
    </location>
</feature>
<organism evidence="10 11">
    <name type="scientific">Sulfuriferula plumbiphila</name>
    <dbReference type="NCBI Taxonomy" id="171865"/>
    <lineage>
        <taxon>Bacteria</taxon>
        <taxon>Pseudomonadati</taxon>
        <taxon>Pseudomonadota</taxon>
        <taxon>Betaproteobacteria</taxon>
        <taxon>Nitrosomonadales</taxon>
        <taxon>Sulfuricellaceae</taxon>
        <taxon>Sulfuriferula</taxon>
    </lineage>
</organism>
<evidence type="ECO:0000259" key="9">
    <source>
        <dbReference type="Pfam" id="PF12704"/>
    </source>
</evidence>
<dbReference type="Proteomes" id="UP000321337">
    <property type="component" value="Unassembled WGS sequence"/>
</dbReference>
<keyword evidence="6 7" id="KW-0472">Membrane</keyword>